<keyword evidence="1" id="KW-1133">Transmembrane helix</keyword>
<reference evidence="2" key="1">
    <citation type="submission" date="2023-10" db="EMBL/GenBank/DDBJ databases">
        <title>Chromosome-level genome of the transformable northern wattle, Acacia crassicarpa.</title>
        <authorList>
            <person name="Massaro I."/>
            <person name="Sinha N.R."/>
            <person name="Poethig S."/>
            <person name="Leichty A.R."/>
        </authorList>
    </citation>
    <scope>NUCLEOTIDE SEQUENCE</scope>
    <source>
        <strain evidence="2">Acra3RX</strain>
        <tissue evidence="2">Leaf</tissue>
    </source>
</reference>
<evidence type="ECO:0000313" key="3">
    <source>
        <dbReference type="Proteomes" id="UP001293593"/>
    </source>
</evidence>
<organism evidence="2 3">
    <name type="scientific">Acacia crassicarpa</name>
    <name type="common">northern wattle</name>
    <dbReference type="NCBI Taxonomy" id="499986"/>
    <lineage>
        <taxon>Eukaryota</taxon>
        <taxon>Viridiplantae</taxon>
        <taxon>Streptophyta</taxon>
        <taxon>Embryophyta</taxon>
        <taxon>Tracheophyta</taxon>
        <taxon>Spermatophyta</taxon>
        <taxon>Magnoliopsida</taxon>
        <taxon>eudicotyledons</taxon>
        <taxon>Gunneridae</taxon>
        <taxon>Pentapetalae</taxon>
        <taxon>rosids</taxon>
        <taxon>fabids</taxon>
        <taxon>Fabales</taxon>
        <taxon>Fabaceae</taxon>
        <taxon>Caesalpinioideae</taxon>
        <taxon>mimosoid clade</taxon>
        <taxon>Acacieae</taxon>
        <taxon>Acacia</taxon>
    </lineage>
</organism>
<evidence type="ECO:0000256" key="1">
    <source>
        <dbReference type="SAM" id="Phobius"/>
    </source>
</evidence>
<accession>A0AAE1TCC8</accession>
<evidence type="ECO:0000313" key="2">
    <source>
        <dbReference type="EMBL" id="KAK4279381.1"/>
    </source>
</evidence>
<protein>
    <submittedName>
        <fullName evidence="2">Uncharacterized protein</fullName>
    </submittedName>
</protein>
<feature type="transmembrane region" description="Helical" evidence="1">
    <location>
        <begin position="60"/>
        <end position="81"/>
    </location>
</feature>
<proteinExistence type="predicted"/>
<dbReference type="AlphaFoldDB" id="A0AAE1TCC8"/>
<sequence>MTLAGLAMVGYGIYLLVEYERASNEPSVSPSSYDQTVIQFGRPILTAMSLSDGICLPKAWFIYLVIAIGVILCHFLFWLYWDCDKESMLPL</sequence>
<gene>
    <name evidence="2" type="ORF">QN277_011171</name>
</gene>
<comment type="caution">
    <text evidence="2">The sequence shown here is derived from an EMBL/GenBank/DDBJ whole genome shotgun (WGS) entry which is preliminary data.</text>
</comment>
<keyword evidence="1" id="KW-0812">Transmembrane</keyword>
<keyword evidence="3" id="KW-1185">Reference proteome</keyword>
<keyword evidence="1" id="KW-0472">Membrane</keyword>
<name>A0AAE1TCC8_9FABA</name>
<dbReference type="EMBL" id="JAWXYG010000002">
    <property type="protein sequence ID" value="KAK4279381.1"/>
    <property type="molecule type" value="Genomic_DNA"/>
</dbReference>
<dbReference type="Proteomes" id="UP001293593">
    <property type="component" value="Unassembled WGS sequence"/>
</dbReference>